<evidence type="ECO:0000256" key="2">
    <source>
        <dbReference type="ARBA" id="ARBA00022746"/>
    </source>
</evidence>
<dbReference type="AlphaFoldDB" id="A0AA49GFF0"/>
<keyword evidence="4" id="KW-0472">Membrane</keyword>
<protein>
    <submittedName>
        <fullName evidence="5">Sterol desaturase family protein</fullName>
    </submittedName>
</protein>
<evidence type="ECO:0000313" key="7">
    <source>
        <dbReference type="Proteomes" id="UP001244443"/>
    </source>
</evidence>
<organism evidence="5">
    <name type="scientific">Marivirga arenosa</name>
    <dbReference type="NCBI Taxonomy" id="3059076"/>
    <lineage>
        <taxon>Bacteria</taxon>
        <taxon>Pseudomonadati</taxon>
        <taxon>Bacteroidota</taxon>
        <taxon>Cytophagia</taxon>
        <taxon>Cytophagales</taxon>
        <taxon>Marivirgaceae</taxon>
        <taxon>Marivirga</taxon>
    </lineage>
</organism>
<dbReference type="KEGG" id="marp:QYS47_19160"/>
<dbReference type="PANTHER" id="PTHR31899">
    <property type="entry name" value="BETA-CAROTENE 3-HYDROXYLASE 1, CHLOROPLASTIC"/>
    <property type="match status" value="1"/>
</dbReference>
<keyword evidence="3" id="KW-0560">Oxidoreductase</keyword>
<keyword evidence="4" id="KW-0812">Transmembrane</keyword>
<evidence type="ECO:0000256" key="3">
    <source>
        <dbReference type="ARBA" id="ARBA00023002"/>
    </source>
</evidence>
<keyword evidence="4" id="KW-1133">Transmembrane helix</keyword>
<dbReference type="PANTHER" id="PTHR31899:SF9">
    <property type="entry name" value="BETA-CAROTENE 3-HYDROXYLASE 1, CHLOROPLASTIC"/>
    <property type="match status" value="1"/>
</dbReference>
<dbReference type="Proteomes" id="UP001244443">
    <property type="component" value="Chromosome"/>
</dbReference>
<dbReference type="GO" id="GO:0010291">
    <property type="term" value="F:beta-carotene 3-hydroxylase activity"/>
    <property type="evidence" value="ECO:0007669"/>
    <property type="project" value="TreeGrafter"/>
</dbReference>
<feature type="transmembrane region" description="Helical" evidence="4">
    <location>
        <begin position="80"/>
        <end position="99"/>
    </location>
</feature>
<evidence type="ECO:0000256" key="1">
    <source>
        <dbReference type="ARBA" id="ARBA00009324"/>
    </source>
</evidence>
<accession>A0AA49GGK4</accession>
<dbReference type="GO" id="GO:0016123">
    <property type="term" value="P:xanthophyll biosynthetic process"/>
    <property type="evidence" value="ECO:0007669"/>
    <property type="project" value="TreeGrafter"/>
</dbReference>
<dbReference type="InterPro" id="IPR045019">
    <property type="entry name" value="BETA-OHASE-like"/>
</dbReference>
<reference evidence="5 7" key="1">
    <citation type="submission" date="2023-08" db="EMBL/GenBank/DDBJ databases">
        <title>Comparative genomics and taxonomic characterization of three novel marine species of genus Marivirga.</title>
        <authorList>
            <person name="Muhammad N."/>
            <person name="Kim S.-G."/>
        </authorList>
    </citation>
    <scope>NUCLEOTIDE SEQUENCE</scope>
    <source>
        <strain evidence="6 7">ABR2-2</strain>
        <strain evidence="5">BKB1-2</strain>
    </source>
</reference>
<dbReference type="RefSeq" id="WP_308355951.1">
    <property type="nucleotide sequence ID" value="NZ_CP129968.2"/>
</dbReference>
<evidence type="ECO:0000313" key="6">
    <source>
        <dbReference type="EMBL" id="WKK85425.2"/>
    </source>
</evidence>
<dbReference type="EMBL" id="CP129968">
    <property type="protein sequence ID" value="WKK79498.2"/>
    <property type="molecule type" value="Genomic_DNA"/>
</dbReference>
<name>A0AA49GFF0_9BACT</name>
<sequence>MSEVLTILFYAFLVVGTFLFMEGVAWFTHKYIMHGFLWTWHRSHHKVHNHALERNDLFAVVFSIPSASLIMAGIEFPEVRWLLFVGIGVACYGVFYVLFHDILVHRRVKIKFKAKNSYLRRMIRAHYIHHEVHTKEGAEAFGFLYAPKKYEVKENKSRAKA</sequence>
<dbReference type="Proteomes" id="UP001232019">
    <property type="component" value="Chromosome"/>
</dbReference>
<evidence type="ECO:0000256" key="4">
    <source>
        <dbReference type="SAM" id="Phobius"/>
    </source>
</evidence>
<dbReference type="GO" id="GO:0016119">
    <property type="term" value="P:carotene metabolic process"/>
    <property type="evidence" value="ECO:0007669"/>
    <property type="project" value="TreeGrafter"/>
</dbReference>
<dbReference type="EMBL" id="CP129970">
    <property type="protein sequence ID" value="WKK85425.2"/>
    <property type="molecule type" value="Genomic_DNA"/>
</dbReference>
<proteinExistence type="inferred from homology"/>
<keyword evidence="7" id="KW-1185">Reference proteome</keyword>
<gene>
    <name evidence="5" type="ORF">QYS47_19160</name>
    <name evidence="6" type="ORF">QYS48_26520</name>
</gene>
<comment type="similarity">
    <text evidence="1">Belongs to the sterol desaturase family.</text>
</comment>
<keyword evidence="2" id="KW-0125">Carotenoid biosynthesis</keyword>
<accession>A0AA49GFF0</accession>
<feature type="transmembrane region" description="Helical" evidence="4">
    <location>
        <begin position="6"/>
        <end position="27"/>
    </location>
</feature>
<evidence type="ECO:0000313" key="5">
    <source>
        <dbReference type="EMBL" id="WKK79498.2"/>
    </source>
</evidence>